<evidence type="ECO:0000313" key="2">
    <source>
        <dbReference type="Proteomes" id="UP000286912"/>
    </source>
</evidence>
<dbReference type="Proteomes" id="UP000286912">
    <property type="component" value="Unassembled WGS sequence"/>
</dbReference>
<name>A0A433LAC2_9GAMM</name>
<proteinExistence type="predicted"/>
<dbReference type="EMBL" id="RZHD01000006">
    <property type="protein sequence ID" value="RUR45064.1"/>
    <property type="molecule type" value="Genomic_DNA"/>
</dbReference>
<dbReference type="Pfam" id="PF10115">
    <property type="entry name" value="HlyU"/>
    <property type="match status" value="1"/>
</dbReference>
<comment type="caution">
    <text evidence="1">The sequence shown here is derived from an EMBL/GenBank/DDBJ whole genome shotgun (WGS) entry which is preliminary data.</text>
</comment>
<dbReference type="OrthoDB" id="9800971at2"/>
<sequence>MLKKLLSGLFGGEREKTPKANMKAAEPVEYKGFLIVSQPDQQSGQYRVSGYISQANASGEPREHRFERSDMLPAREACDAMMVTKAQRYIDEVGEAMFEPDPRQAGGEPSPVRHSIALDVNARPSSFPIQSRLLQEALAQNRPH</sequence>
<dbReference type="AlphaFoldDB" id="A0A433LAC2"/>
<reference evidence="1 2" key="1">
    <citation type="submission" date="2018-12" db="EMBL/GenBank/DDBJ databases">
        <title>three novel Halomonas strain isolated from plants.</title>
        <authorList>
            <person name="Sun C."/>
        </authorList>
    </citation>
    <scope>NUCLEOTIDE SEQUENCE [LARGE SCALE GENOMIC DNA]</scope>
    <source>
        <strain evidence="1 2">RC</strain>
    </source>
</reference>
<keyword evidence="2" id="KW-1185">Reference proteome</keyword>
<dbReference type="InterPro" id="IPR018772">
    <property type="entry name" value="Transcription_activator_HlyU"/>
</dbReference>
<evidence type="ECO:0000313" key="1">
    <source>
        <dbReference type="EMBL" id="RUR45064.1"/>
    </source>
</evidence>
<gene>
    <name evidence="1" type="ORF">ELY37_13445</name>
</gene>
<accession>A0A433LAC2</accession>
<protein>
    <submittedName>
        <fullName evidence="1">Uncharacterized protein</fullName>
    </submittedName>
</protein>
<organism evidence="1 2">
    <name type="scientific">Vreelandella populi</name>
    <dbReference type="NCBI Taxonomy" id="2498858"/>
    <lineage>
        <taxon>Bacteria</taxon>
        <taxon>Pseudomonadati</taxon>
        <taxon>Pseudomonadota</taxon>
        <taxon>Gammaproteobacteria</taxon>
        <taxon>Oceanospirillales</taxon>
        <taxon>Halomonadaceae</taxon>
        <taxon>Vreelandella</taxon>
    </lineage>
</organism>